<comment type="caution">
    <text evidence="1">The sequence shown here is derived from an EMBL/GenBank/DDBJ whole genome shotgun (WGS) entry which is preliminary data.</text>
</comment>
<organism evidence="1 2">
    <name type="scientific">Hygrophoropsis aurantiaca</name>
    <dbReference type="NCBI Taxonomy" id="72124"/>
    <lineage>
        <taxon>Eukaryota</taxon>
        <taxon>Fungi</taxon>
        <taxon>Dikarya</taxon>
        <taxon>Basidiomycota</taxon>
        <taxon>Agaricomycotina</taxon>
        <taxon>Agaricomycetes</taxon>
        <taxon>Agaricomycetidae</taxon>
        <taxon>Boletales</taxon>
        <taxon>Coniophorineae</taxon>
        <taxon>Hygrophoropsidaceae</taxon>
        <taxon>Hygrophoropsis</taxon>
    </lineage>
</organism>
<reference evidence="1" key="1">
    <citation type="journal article" date="2021" name="New Phytol.">
        <title>Evolutionary innovations through gain and loss of genes in the ectomycorrhizal Boletales.</title>
        <authorList>
            <person name="Wu G."/>
            <person name="Miyauchi S."/>
            <person name="Morin E."/>
            <person name="Kuo A."/>
            <person name="Drula E."/>
            <person name="Varga T."/>
            <person name="Kohler A."/>
            <person name="Feng B."/>
            <person name="Cao Y."/>
            <person name="Lipzen A."/>
            <person name="Daum C."/>
            <person name="Hundley H."/>
            <person name="Pangilinan J."/>
            <person name="Johnson J."/>
            <person name="Barry K."/>
            <person name="LaButti K."/>
            <person name="Ng V."/>
            <person name="Ahrendt S."/>
            <person name="Min B."/>
            <person name="Choi I.G."/>
            <person name="Park H."/>
            <person name="Plett J.M."/>
            <person name="Magnuson J."/>
            <person name="Spatafora J.W."/>
            <person name="Nagy L.G."/>
            <person name="Henrissat B."/>
            <person name="Grigoriev I.V."/>
            <person name="Yang Z.L."/>
            <person name="Xu J."/>
            <person name="Martin F.M."/>
        </authorList>
    </citation>
    <scope>NUCLEOTIDE SEQUENCE</scope>
    <source>
        <strain evidence="1">ATCC 28755</strain>
    </source>
</reference>
<proteinExistence type="predicted"/>
<name>A0ACB7ZPL3_9AGAM</name>
<feature type="non-terminal residue" evidence="1">
    <location>
        <position position="157"/>
    </location>
</feature>
<dbReference type="Proteomes" id="UP000790377">
    <property type="component" value="Unassembled WGS sequence"/>
</dbReference>
<protein>
    <submittedName>
        <fullName evidence="1">Uncharacterized protein</fullName>
    </submittedName>
</protein>
<evidence type="ECO:0000313" key="1">
    <source>
        <dbReference type="EMBL" id="KAH7902836.1"/>
    </source>
</evidence>
<keyword evidence="2" id="KW-1185">Reference proteome</keyword>
<gene>
    <name evidence="1" type="ORF">BJ138DRAFT_1021464</name>
</gene>
<sequence>MTLGAPDIFPIEILSEILRGSVLTTVLAVRSLNRRARLIVDDSIPFKYLALNTAAALRILVQTNAANYFTLGHIYDVLCTPSCSLCGLYAGFVWLPSYMRCCVQYLLKAPKLMPMTATDAKAAYGLSEKMLTGIPIIATIPGEYGVLTVHRKREKAI</sequence>
<accession>A0ACB7ZPL3</accession>
<evidence type="ECO:0000313" key="2">
    <source>
        <dbReference type="Proteomes" id="UP000790377"/>
    </source>
</evidence>
<dbReference type="EMBL" id="MU269477">
    <property type="protein sequence ID" value="KAH7902836.1"/>
    <property type="molecule type" value="Genomic_DNA"/>
</dbReference>